<dbReference type="PANTHER" id="PTHR40077:SF1">
    <property type="entry name" value="MEMBRANE PROTEIN"/>
    <property type="match status" value="1"/>
</dbReference>
<evidence type="ECO:0000313" key="9">
    <source>
        <dbReference type="Proteomes" id="UP000759443"/>
    </source>
</evidence>
<proteinExistence type="predicted"/>
<evidence type="ECO:0000256" key="6">
    <source>
        <dbReference type="SAM" id="Phobius"/>
    </source>
</evidence>
<dbReference type="NCBIfam" id="TIGR03954">
    <property type="entry name" value="integ_memb_HG"/>
    <property type="match status" value="1"/>
</dbReference>
<dbReference type="Pfam" id="PF12823">
    <property type="entry name" value="DUF3817"/>
    <property type="match status" value="1"/>
</dbReference>
<keyword evidence="3 6" id="KW-0812">Transmembrane</keyword>
<dbReference type="Proteomes" id="UP000759443">
    <property type="component" value="Unassembled WGS sequence"/>
</dbReference>
<gene>
    <name evidence="8" type="ORF">J2Z17_000077</name>
</gene>
<feature type="domain" description="DUF3817" evidence="7">
    <location>
        <begin position="23"/>
        <end position="111"/>
    </location>
</feature>
<protein>
    <submittedName>
        <fullName evidence="8">Integral membrane protein</fullName>
    </submittedName>
</protein>
<sequence length="124" mass="13362">MSAEFEPAVSSLPAAANPPADPLRWLRYGAMLEATTLLLLVAVAVPAKHLFGLPMATAIMGPVHGMAFLIYIWLVTSHASERAWSASTVIRLIAGAFIPLAGFVNERWLRRKMTSESTDSKGAL</sequence>
<dbReference type="EMBL" id="JAGGJU010000001">
    <property type="protein sequence ID" value="MBP1848660.1"/>
    <property type="molecule type" value="Genomic_DNA"/>
</dbReference>
<keyword evidence="4 6" id="KW-1133">Transmembrane helix</keyword>
<organism evidence="8 9">
    <name type="scientific">Rhizobium halophytocola</name>
    <dbReference type="NCBI Taxonomy" id="735519"/>
    <lineage>
        <taxon>Bacteria</taxon>
        <taxon>Pseudomonadati</taxon>
        <taxon>Pseudomonadota</taxon>
        <taxon>Alphaproteobacteria</taxon>
        <taxon>Hyphomicrobiales</taxon>
        <taxon>Rhizobiaceae</taxon>
        <taxon>Rhizobium/Agrobacterium group</taxon>
        <taxon>Rhizobium</taxon>
    </lineage>
</organism>
<feature type="transmembrane region" description="Helical" evidence="6">
    <location>
        <begin position="52"/>
        <end position="74"/>
    </location>
</feature>
<evidence type="ECO:0000256" key="3">
    <source>
        <dbReference type="ARBA" id="ARBA00022692"/>
    </source>
</evidence>
<dbReference type="InterPro" id="IPR023845">
    <property type="entry name" value="DUF3817_TM"/>
</dbReference>
<accession>A0ABS4DSJ6</accession>
<evidence type="ECO:0000256" key="2">
    <source>
        <dbReference type="ARBA" id="ARBA00022475"/>
    </source>
</evidence>
<evidence type="ECO:0000256" key="5">
    <source>
        <dbReference type="ARBA" id="ARBA00023136"/>
    </source>
</evidence>
<reference evidence="8 9" key="1">
    <citation type="submission" date="2021-03" db="EMBL/GenBank/DDBJ databases">
        <title>Genomic Encyclopedia of Type Strains, Phase IV (KMG-IV): sequencing the most valuable type-strain genomes for metagenomic binning, comparative biology and taxonomic classification.</title>
        <authorList>
            <person name="Goeker M."/>
        </authorList>
    </citation>
    <scope>NUCLEOTIDE SEQUENCE [LARGE SCALE GENOMIC DNA]</scope>
    <source>
        <strain evidence="8 9">DSM 21600</strain>
    </source>
</reference>
<keyword evidence="9" id="KW-1185">Reference proteome</keyword>
<comment type="caution">
    <text evidence="8">The sequence shown here is derived from an EMBL/GenBank/DDBJ whole genome shotgun (WGS) entry which is preliminary data.</text>
</comment>
<evidence type="ECO:0000256" key="1">
    <source>
        <dbReference type="ARBA" id="ARBA00004651"/>
    </source>
</evidence>
<evidence type="ECO:0000313" key="8">
    <source>
        <dbReference type="EMBL" id="MBP1848660.1"/>
    </source>
</evidence>
<name>A0ABS4DSJ6_9HYPH</name>
<dbReference type="PANTHER" id="PTHR40077">
    <property type="entry name" value="MEMBRANE PROTEIN-RELATED"/>
    <property type="match status" value="1"/>
</dbReference>
<comment type="subcellular location">
    <subcellularLocation>
        <location evidence="1">Cell membrane</location>
        <topology evidence="1">Multi-pass membrane protein</topology>
    </subcellularLocation>
</comment>
<keyword evidence="5 6" id="KW-0472">Membrane</keyword>
<evidence type="ECO:0000256" key="4">
    <source>
        <dbReference type="ARBA" id="ARBA00022989"/>
    </source>
</evidence>
<dbReference type="RefSeq" id="WP_209941182.1">
    <property type="nucleotide sequence ID" value="NZ_JAGGJU010000001.1"/>
</dbReference>
<evidence type="ECO:0000259" key="7">
    <source>
        <dbReference type="Pfam" id="PF12823"/>
    </source>
</evidence>
<keyword evidence="2" id="KW-1003">Cell membrane</keyword>
<feature type="transmembrane region" description="Helical" evidence="6">
    <location>
        <begin position="25"/>
        <end position="45"/>
    </location>
</feature>
<feature type="transmembrane region" description="Helical" evidence="6">
    <location>
        <begin position="86"/>
        <end position="104"/>
    </location>
</feature>